<keyword evidence="3" id="KW-1185">Reference proteome</keyword>
<evidence type="ECO:0000256" key="1">
    <source>
        <dbReference type="SAM" id="SignalP"/>
    </source>
</evidence>
<feature type="chain" id="PRO_5045435938" description="Secreted protein" evidence="1">
    <location>
        <begin position="16"/>
        <end position="108"/>
    </location>
</feature>
<accession>A0ABQ7GIJ3</accession>
<evidence type="ECO:0000313" key="3">
    <source>
        <dbReference type="Proteomes" id="UP000815325"/>
    </source>
</evidence>
<evidence type="ECO:0008006" key="4">
    <source>
        <dbReference type="Google" id="ProtNLM"/>
    </source>
</evidence>
<dbReference type="Proteomes" id="UP000815325">
    <property type="component" value="Unassembled WGS sequence"/>
</dbReference>
<keyword evidence="1" id="KW-0732">Signal</keyword>
<feature type="non-terminal residue" evidence="2">
    <location>
        <position position="108"/>
    </location>
</feature>
<protein>
    <recommendedName>
        <fullName evidence="4">Secreted protein</fullName>
    </recommendedName>
</protein>
<reference evidence="2" key="1">
    <citation type="submission" date="2017-08" db="EMBL/GenBank/DDBJ databases">
        <authorList>
            <person name="Polle J.E."/>
            <person name="Barry K."/>
            <person name="Cushman J."/>
            <person name="Schmutz J."/>
            <person name="Tran D."/>
            <person name="Hathwaick L.T."/>
            <person name="Yim W.C."/>
            <person name="Jenkins J."/>
            <person name="Mckie-Krisberg Z.M."/>
            <person name="Prochnik S."/>
            <person name="Lindquist E."/>
            <person name="Dockter R.B."/>
            <person name="Adam C."/>
            <person name="Molina H."/>
            <person name="Bunkerborg J."/>
            <person name="Jin E."/>
            <person name="Buchheim M."/>
            <person name="Magnuson J."/>
        </authorList>
    </citation>
    <scope>NUCLEOTIDE SEQUENCE</scope>
    <source>
        <strain evidence="2">CCAP 19/18</strain>
    </source>
</reference>
<sequence length="108" mass="10815">MAASLLGVFVGSVTAARSMLYGLAPPSCSPCPSLAGCPTCQCAAAAESDGTCSDSSLAPLTFRTMGSTPTTSYTQCIALPNYIISTGELSLGVCYCLSCLPPAFGDTA</sequence>
<proteinExistence type="predicted"/>
<dbReference type="EMBL" id="MU069756">
    <property type="protein sequence ID" value="KAF5834432.1"/>
    <property type="molecule type" value="Genomic_DNA"/>
</dbReference>
<organism evidence="2 3">
    <name type="scientific">Dunaliella salina</name>
    <name type="common">Green alga</name>
    <name type="synonym">Protococcus salinus</name>
    <dbReference type="NCBI Taxonomy" id="3046"/>
    <lineage>
        <taxon>Eukaryota</taxon>
        <taxon>Viridiplantae</taxon>
        <taxon>Chlorophyta</taxon>
        <taxon>core chlorophytes</taxon>
        <taxon>Chlorophyceae</taxon>
        <taxon>CS clade</taxon>
        <taxon>Chlamydomonadales</taxon>
        <taxon>Dunaliellaceae</taxon>
        <taxon>Dunaliella</taxon>
    </lineage>
</organism>
<feature type="signal peptide" evidence="1">
    <location>
        <begin position="1"/>
        <end position="15"/>
    </location>
</feature>
<comment type="caution">
    <text evidence="2">The sequence shown here is derived from an EMBL/GenBank/DDBJ whole genome shotgun (WGS) entry which is preliminary data.</text>
</comment>
<name>A0ABQ7GIJ3_DUNSA</name>
<gene>
    <name evidence="2" type="ORF">DUNSADRAFT_8895</name>
</gene>
<evidence type="ECO:0000313" key="2">
    <source>
        <dbReference type="EMBL" id="KAF5834432.1"/>
    </source>
</evidence>